<dbReference type="EMBL" id="MNCJ02000325">
    <property type="protein sequence ID" value="KAF5785531.1"/>
    <property type="molecule type" value="Genomic_DNA"/>
</dbReference>
<dbReference type="InterPro" id="IPR032675">
    <property type="entry name" value="LRR_dom_sf"/>
</dbReference>
<dbReference type="InterPro" id="IPR046956">
    <property type="entry name" value="RLP23-like"/>
</dbReference>
<keyword evidence="5" id="KW-0472">Membrane</keyword>
<evidence type="ECO:0000256" key="6">
    <source>
        <dbReference type="ARBA" id="ARBA00023180"/>
    </source>
</evidence>
<gene>
    <name evidence="7" type="ORF">HanXRQr2_Chr10g0429741</name>
</gene>
<dbReference type="InterPro" id="IPR001611">
    <property type="entry name" value="Leu-rich_rpt"/>
</dbReference>
<evidence type="ECO:0000313" key="7">
    <source>
        <dbReference type="EMBL" id="KAF5785531.1"/>
    </source>
</evidence>
<accession>A0A9K3HW12</accession>
<dbReference type="SUPFAM" id="SSF52058">
    <property type="entry name" value="L domain-like"/>
    <property type="match status" value="1"/>
</dbReference>
<keyword evidence="6" id="KW-0325">Glycoprotein</keyword>
<keyword evidence="7" id="KW-0378">Hydrolase</keyword>
<evidence type="ECO:0000256" key="5">
    <source>
        <dbReference type="ARBA" id="ARBA00023136"/>
    </source>
</evidence>
<comment type="caution">
    <text evidence="7">The sequence shown here is derived from an EMBL/GenBank/DDBJ whole genome shotgun (WGS) entry which is preliminary data.</text>
</comment>
<protein>
    <submittedName>
        <fullName evidence="7">Polygalacturonase</fullName>
        <ecNumber evidence="7">3.2.1.15</ecNumber>
    </submittedName>
</protein>
<dbReference type="PRINTS" id="PR00019">
    <property type="entry name" value="LEURICHRPT"/>
</dbReference>
<reference evidence="7" key="1">
    <citation type="journal article" date="2017" name="Nature">
        <title>The sunflower genome provides insights into oil metabolism, flowering and Asterid evolution.</title>
        <authorList>
            <person name="Badouin H."/>
            <person name="Gouzy J."/>
            <person name="Grassa C.J."/>
            <person name="Murat F."/>
            <person name="Staton S.E."/>
            <person name="Cottret L."/>
            <person name="Lelandais-Briere C."/>
            <person name="Owens G.L."/>
            <person name="Carrere S."/>
            <person name="Mayjonade B."/>
            <person name="Legrand L."/>
            <person name="Gill N."/>
            <person name="Kane N.C."/>
            <person name="Bowers J.E."/>
            <person name="Hubner S."/>
            <person name="Bellec A."/>
            <person name="Berard A."/>
            <person name="Berges H."/>
            <person name="Blanchet N."/>
            <person name="Boniface M.C."/>
            <person name="Brunel D."/>
            <person name="Catrice O."/>
            <person name="Chaidir N."/>
            <person name="Claudel C."/>
            <person name="Donnadieu C."/>
            <person name="Faraut T."/>
            <person name="Fievet G."/>
            <person name="Helmstetter N."/>
            <person name="King M."/>
            <person name="Knapp S.J."/>
            <person name="Lai Z."/>
            <person name="Le Paslier M.C."/>
            <person name="Lippi Y."/>
            <person name="Lorenzon L."/>
            <person name="Mandel J.R."/>
            <person name="Marage G."/>
            <person name="Marchand G."/>
            <person name="Marquand E."/>
            <person name="Bret-Mestries E."/>
            <person name="Morien E."/>
            <person name="Nambeesan S."/>
            <person name="Nguyen T."/>
            <person name="Pegot-Espagnet P."/>
            <person name="Pouilly N."/>
            <person name="Raftis F."/>
            <person name="Sallet E."/>
            <person name="Schiex T."/>
            <person name="Thomas J."/>
            <person name="Vandecasteele C."/>
            <person name="Vares D."/>
            <person name="Vear F."/>
            <person name="Vautrin S."/>
            <person name="Crespi M."/>
            <person name="Mangin B."/>
            <person name="Burke J.M."/>
            <person name="Salse J."/>
            <person name="Munos S."/>
            <person name="Vincourt P."/>
            <person name="Rieseberg L.H."/>
            <person name="Langlade N.B."/>
        </authorList>
    </citation>
    <scope>NUCLEOTIDE SEQUENCE</scope>
    <source>
        <tissue evidence="7">Leaves</tissue>
    </source>
</reference>
<evidence type="ECO:0000256" key="2">
    <source>
        <dbReference type="ARBA" id="ARBA00022692"/>
    </source>
</evidence>
<comment type="subcellular location">
    <subcellularLocation>
        <location evidence="1">Membrane</location>
        <topology evidence="1">Single-pass type I membrane protein</topology>
    </subcellularLocation>
</comment>
<sequence length="250" mass="28068">MEVYLHLCSIFKNCNTYNFPNNNFNGLLANFTNPSTCSLDALDLSSNKLKGEIPRSIFELQKLSILLLSSNNLSGIIRTIDFQDRLSNLTTLDLSFNILSIETSNNITLMNNLPKFSTLKLASCNLLKFPNLKNQSRLSTLDLSNNKIEGQIPTWIWEVGNGHLSYLNLSHNLLNGLKEPYNVLNLYVIDLYSNHLSGMIPIPPQTATFFDYSNNRFNLSLPQSLGVNLGYTYFFSVSNNALTGVIPQAM</sequence>
<evidence type="ECO:0000313" key="8">
    <source>
        <dbReference type="Proteomes" id="UP000215914"/>
    </source>
</evidence>
<dbReference type="Gene3D" id="3.80.10.10">
    <property type="entry name" value="Ribonuclease Inhibitor"/>
    <property type="match status" value="1"/>
</dbReference>
<keyword evidence="8" id="KW-1185">Reference proteome</keyword>
<keyword evidence="2" id="KW-0812">Transmembrane</keyword>
<dbReference type="GO" id="GO:0004650">
    <property type="term" value="F:polygalacturonase activity"/>
    <property type="evidence" value="ECO:0007669"/>
    <property type="project" value="UniProtKB-EC"/>
</dbReference>
<dbReference type="AlphaFoldDB" id="A0A9K3HW12"/>
<keyword evidence="3" id="KW-0732">Signal</keyword>
<dbReference type="PANTHER" id="PTHR48063:SF96">
    <property type="entry name" value="LEUCINE-RICH REPEAT-CONTAINING N-TERMINAL PLANT-TYPE DOMAIN-CONTAINING PROTEIN"/>
    <property type="match status" value="1"/>
</dbReference>
<keyword evidence="4" id="KW-1133">Transmembrane helix</keyword>
<dbReference type="GO" id="GO:0016020">
    <property type="term" value="C:membrane"/>
    <property type="evidence" value="ECO:0007669"/>
    <property type="project" value="UniProtKB-SubCell"/>
</dbReference>
<proteinExistence type="predicted"/>
<dbReference type="EC" id="3.2.1.15" evidence="7"/>
<name>A0A9K3HW12_HELAN</name>
<evidence type="ECO:0000256" key="4">
    <source>
        <dbReference type="ARBA" id="ARBA00022989"/>
    </source>
</evidence>
<dbReference type="PANTHER" id="PTHR48063">
    <property type="entry name" value="LRR RECEPTOR-LIKE KINASE"/>
    <property type="match status" value="1"/>
</dbReference>
<dbReference type="Gramene" id="mRNA:HanXRQr2_Chr10g0429741">
    <property type="protein sequence ID" value="CDS:HanXRQr2_Chr10g0429741.1"/>
    <property type="gene ID" value="HanXRQr2_Chr10g0429741"/>
</dbReference>
<organism evidence="7 8">
    <name type="scientific">Helianthus annuus</name>
    <name type="common">Common sunflower</name>
    <dbReference type="NCBI Taxonomy" id="4232"/>
    <lineage>
        <taxon>Eukaryota</taxon>
        <taxon>Viridiplantae</taxon>
        <taxon>Streptophyta</taxon>
        <taxon>Embryophyta</taxon>
        <taxon>Tracheophyta</taxon>
        <taxon>Spermatophyta</taxon>
        <taxon>Magnoliopsida</taxon>
        <taxon>eudicotyledons</taxon>
        <taxon>Gunneridae</taxon>
        <taxon>Pentapetalae</taxon>
        <taxon>asterids</taxon>
        <taxon>campanulids</taxon>
        <taxon>Asterales</taxon>
        <taxon>Asteraceae</taxon>
        <taxon>Asteroideae</taxon>
        <taxon>Heliantheae alliance</taxon>
        <taxon>Heliantheae</taxon>
        <taxon>Helianthus</taxon>
    </lineage>
</organism>
<evidence type="ECO:0000256" key="1">
    <source>
        <dbReference type="ARBA" id="ARBA00004479"/>
    </source>
</evidence>
<evidence type="ECO:0000256" key="3">
    <source>
        <dbReference type="ARBA" id="ARBA00022729"/>
    </source>
</evidence>
<dbReference type="Proteomes" id="UP000215914">
    <property type="component" value="Unassembled WGS sequence"/>
</dbReference>
<keyword evidence="7" id="KW-0326">Glycosidase</keyword>
<reference evidence="7" key="2">
    <citation type="submission" date="2020-06" db="EMBL/GenBank/DDBJ databases">
        <title>Helianthus annuus Genome sequencing and assembly Release 2.</title>
        <authorList>
            <person name="Gouzy J."/>
            <person name="Langlade N."/>
            <person name="Munos S."/>
        </authorList>
    </citation>
    <scope>NUCLEOTIDE SEQUENCE</scope>
    <source>
        <tissue evidence="7">Leaves</tissue>
    </source>
</reference>
<dbReference type="Pfam" id="PF00560">
    <property type="entry name" value="LRR_1"/>
    <property type="match status" value="2"/>
</dbReference>